<keyword evidence="1" id="KW-0489">Methyltransferase</keyword>
<dbReference type="OrthoDB" id="757282at2759"/>
<dbReference type="GO" id="GO:0032259">
    <property type="term" value="P:methylation"/>
    <property type="evidence" value="ECO:0007669"/>
    <property type="project" value="UniProtKB-KW"/>
</dbReference>
<dbReference type="Pfam" id="PF00891">
    <property type="entry name" value="Methyltransf_2"/>
    <property type="match status" value="1"/>
</dbReference>
<keyword evidence="3" id="KW-0949">S-adenosyl-L-methionine</keyword>
<sequence length="368" mass="39435">MASSSLPVTPSNSSQDLLQAHVDLWHQAVSYTKSIALGVALDLGVADAIHNRGGSATLPEILDGVGIDRCKLRALRRLMRVLATSGTFSASSDRHGGDAVVYGLTPASRLLVSGGESPAATSLAPFMGVNLYPILVSPLVKGMMAWFRLDKPGPSPFAVAYGEMLWERTDHDADLNALVNKALAADSRFLMPIFLKECGEVFDGVGSLVDVGGGLGGAAAAIAAAFPHIKCSVLDLPQVVADAPSGTNVEYVSGDMFESIPPAQVIFLKSTLHDWGDEECVKVLKNCKQAVAPRDEGGKVVIIDMVVGYGPQDIKHKEAQVFFDFYIMFINGAERDEQEWKDIFFRAGFSDYKIVSVLGVMSIIELYP</sequence>
<feature type="active site" description="Proton acceptor" evidence="4">
    <location>
        <position position="273"/>
    </location>
</feature>
<dbReference type="InterPro" id="IPR016461">
    <property type="entry name" value="COMT-like"/>
</dbReference>
<dbReference type="AlphaFoldDB" id="A0A8T0MTP0"/>
<dbReference type="InterPro" id="IPR036390">
    <property type="entry name" value="WH_DNA-bd_sf"/>
</dbReference>
<reference evidence="7" key="1">
    <citation type="submission" date="2020-05" db="EMBL/GenBank/DDBJ databases">
        <title>WGS assembly of Panicum virgatum.</title>
        <authorList>
            <person name="Lovell J.T."/>
            <person name="Jenkins J."/>
            <person name="Shu S."/>
            <person name="Juenger T.E."/>
            <person name="Schmutz J."/>
        </authorList>
    </citation>
    <scope>NUCLEOTIDE SEQUENCE</scope>
    <source>
        <strain evidence="7">AP13</strain>
    </source>
</reference>
<dbReference type="GO" id="GO:0046983">
    <property type="term" value="F:protein dimerization activity"/>
    <property type="evidence" value="ECO:0007669"/>
    <property type="project" value="InterPro"/>
</dbReference>
<dbReference type="InterPro" id="IPR012967">
    <property type="entry name" value="COMT_dimerisation"/>
</dbReference>
<organism evidence="7 8">
    <name type="scientific">Panicum virgatum</name>
    <name type="common">Blackwell switchgrass</name>
    <dbReference type="NCBI Taxonomy" id="38727"/>
    <lineage>
        <taxon>Eukaryota</taxon>
        <taxon>Viridiplantae</taxon>
        <taxon>Streptophyta</taxon>
        <taxon>Embryophyta</taxon>
        <taxon>Tracheophyta</taxon>
        <taxon>Spermatophyta</taxon>
        <taxon>Magnoliopsida</taxon>
        <taxon>Liliopsida</taxon>
        <taxon>Poales</taxon>
        <taxon>Poaceae</taxon>
        <taxon>PACMAD clade</taxon>
        <taxon>Panicoideae</taxon>
        <taxon>Panicodae</taxon>
        <taxon>Paniceae</taxon>
        <taxon>Panicinae</taxon>
        <taxon>Panicum</taxon>
        <taxon>Panicum sect. Hiantes</taxon>
    </lineage>
</organism>
<dbReference type="PROSITE" id="PS51683">
    <property type="entry name" value="SAM_OMT_II"/>
    <property type="match status" value="1"/>
</dbReference>
<evidence type="ECO:0000259" key="5">
    <source>
        <dbReference type="Pfam" id="PF00891"/>
    </source>
</evidence>
<name>A0A8T0MTP0_PANVG</name>
<accession>A0A8T0MTP0</accession>
<dbReference type="InterPro" id="IPR001077">
    <property type="entry name" value="COMT_C"/>
</dbReference>
<evidence type="ECO:0000256" key="4">
    <source>
        <dbReference type="PIRSR" id="PIRSR005739-1"/>
    </source>
</evidence>
<evidence type="ECO:0008006" key="9">
    <source>
        <dbReference type="Google" id="ProtNLM"/>
    </source>
</evidence>
<dbReference type="PIRSF" id="PIRSF005739">
    <property type="entry name" value="O-mtase"/>
    <property type="match status" value="1"/>
</dbReference>
<evidence type="ECO:0000313" key="7">
    <source>
        <dbReference type="EMBL" id="KAG2540395.1"/>
    </source>
</evidence>
<feature type="domain" description="O-methyltransferase C-terminal" evidence="5">
    <location>
        <begin position="146"/>
        <end position="350"/>
    </location>
</feature>
<dbReference type="PANTHER" id="PTHR11746">
    <property type="entry name" value="O-METHYLTRANSFERASE"/>
    <property type="match status" value="1"/>
</dbReference>
<evidence type="ECO:0000313" key="8">
    <source>
        <dbReference type="Proteomes" id="UP000823388"/>
    </source>
</evidence>
<keyword evidence="8" id="KW-1185">Reference proteome</keyword>
<dbReference type="Gene3D" id="1.10.10.10">
    <property type="entry name" value="Winged helix-like DNA-binding domain superfamily/Winged helix DNA-binding domain"/>
    <property type="match status" value="1"/>
</dbReference>
<comment type="caution">
    <text evidence="7">The sequence shown here is derived from an EMBL/GenBank/DDBJ whole genome shotgun (WGS) entry which is preliminary data.</text>
</comment>
<dbReference type="SUPFAM" id="SSF53335">
    <property type="entry name" value="S-adenosyl-L-methionine-dependent methyltransferases"/>
    <property type="match status" value="1"/>
</dbReference>
<dbReference type="SUPFAM" id="SSF46785">
    <property type="entry name" value="Winged helix' DNA-binding domain"/>
    <property type="match status" value="1"/>
</dbReference>
<evidence type="ECO:0000256" key="1">
    <source>
        <dbReference type="ARBA" id="ARBA00022603"/>
    </source>
</evidence>
<dbReference type="EMBL" id="CM029054">
    <property type="protein sequence ID" value="KAG2540395.1"/>
    <property type="molecule type" value="Genomic_DNA"/>
</dbReference>
<proteinExistence type="predicted"/>
<gene>
    <name evidence="7" type="ORF">PVAP13_9NG562300</name>
</gene>
<dbReference type="Gene3D" id="3.40.50.150">
    <property type="entry name" value="Vaccinia Virus protein VP39"/>
    <property type="match status" value="1"/>
</dbReference>
<evidence type="ECO:0000256" key="3">
    <source>
        <dbReference type="ARBA" id="ARBA00022691"/>
    </source>
</evidence>
<dbReference type="Pfam" id="PF08100">
    <property type="entry name" value="Dimerisation"/>
    <property type="match status" value="1"/>
</dbReference>
<dbReference type="GO" id="GO:0008171">
    <property type="term" value="F:O-methyltransferase activity"/>
    <property type="evidence" value="ECO:0007669"/>
    <property type="project" value="InterPro"/>
</dbReference>
<evidence type="ECO:0000259" key="6">
    <source>
        <dbReference type="Pfam" id="PF08100"/>
    </source>
</evidence>
<feature type="domain" description="O-methyltransferase dimerisation" evidence="6">
    <location>
        <begin position="25"/>
        <end position="113"/>
    </location>
</feature>
<dbReference type="FunFam" id="3.40.50.150:FF:000057">
    <property type="entry name" value="O-methyltransferase ZRP4"/>
    <property type="match status" value="1"/>
</dbReference>
<dbReference type="GO" id="GO:0008757">
    <property type="term" value="F:S-adenosylmethionine-dependent methyltransferase activity"/>
    <property type="evidence" value="ECO:0007669"/>
    <property type="project" value="UniProtKB-ARBA"/>
</dbReference>
<protein>
    <recommendedName>
        <fullName evidence="9">O-methyltransferase ZRP4</fullName>
    </recommendedName>
</protein>
<dbReference type="Proteomes" id="UP000823388">
    <property type="component" value="Chromosome 9N"/>
</dbReference>
<evidence type="ECO:0000256" key="2">
    <source>
        <dbReference type="ARBA" id="ARBA00022679"/>
    </source>
</evidence>
<dbReference type="InterPro" id="IPR029063">
    <property type="entry name" value="SAM-dependent_MTases_sf"/>
</dbReference>
<keyword evidence="2" id="KW-0808">Transferase</keyword>
<dbReference type="InterPro" id="IPR036388">
    <property type="entry name" value="WH-like_DNA-bd_sf"/>
</dbReference>